<dbReference type="SUPFAM" id="SSF143744">
    <property type="entry name" value="GlcG-like"/>
    <property type="match status" value="1"/>
</dbReference>
<protein>
    <submittedName>
        <fullName evidence="1">Cobalamin adenosyltransferase CobO</fullName>
    </submittedName>
</protein>
<comment type="caution">
    <text evidence="1">The sequence shown here is derived from an EMBL/GenBank/DDBJ whole genome shotgun (WGS) entry which is preliminary data.</text>
</comment>
<evidence type="ECO:0000313" key="2">
    <source>
        <dbReference type="Proteomes" id="UP000198402"/>
    </source>
</evidence>
<dbReference type="PANTHER" id="PTHR34309">
    <property type="entry name" value="SLR1406 PROTEIN"/>
    <property type="match status" value="1"/>
</dbReference>
<evidence type="ECO:0000313" key="1">
    <source>
        <dbReference type="EMBL" id="GAX00517.1"/>
    </source>
</evidence>
<organism evidence="1 2">
    <name type="scientific">Secundilactobacillus silagei JCM 19001</name>
    <dbReference type="NCBI Taxonomy" id="1302250"/>
    <lineage>
        <taxon>Bacteria</taxon>
        <taxon>Bacillati</taxon>
        <taxon>Bacillota</taxon>
        <taxon>Bacilli</taxon>
        <taxon>Lactobacillales</taxon>
        <taxon>Lactobacillaceae</taxon>
        <taxon>Secundilactobacillus</taxon>
    </lineage>
</organism>
<dbReference type="RefSeq" id="WP_089136224.1">
    <property type="nucleotide sequence ID" value="NZ_BCMG01000002.1"/>
</dbReference>
<name>A0A1Z5IFH4_9LACO</name>
<dbReference type="InterPro" id="IPR052517">
    <property type="entry name" value="GlcG_carb_metab_protein"/>
</dbReference>
<dbReference type="Pfam" id="PF03928">
    <property type="entry name" value="HbpS-like"/>
    <property type="match status" value="1"/>
</dbReference>
<dbReference type="OrthoDB" id="9778896at2"/>
<dbReference type="STRING" id="1302250.GCA_001313225_03215"/>
<reference evidence="1 2" key="1">
    <citation type="submission" date="2015-11" db="EMBL/GenBank/DDBJ databases">
        <title>Draft genome sequences of new species of the genus Lactobacillus isolated from orchardgrass silage.</title>
        <authorList>
            <person name="Tohno M."/>
            <person name="Tanizawa Y."/>
            <person name="Arita M."/>
        </authorList>
    </citation>
    <scope>NUCLEOTIDE SEQUENCE [LARGE SCALE GENOMIC DNA]</scope>
    <source>
        <strain evidence="1 2">IWT126</strain>
    </source>
</reference>
<dbReference type="Gene3D" id="3.30.450.150">
    <property type="entry name" value="Haem-degrading domain"/>
    <property type="match status" value="1"/>
</dbReference>
<sequence length="158" mass="16984">MNEEHIGEIIKGILAEDQSADPVFDKKRMEDAINDGIAKANELGVGVTFCFLDSGRVERMLYHMPNANLVSSELAPKKAWSAFSMKMPTKDFSKDIQPGGPLYEMGTSLGGKLVSFPGGIPLKINDKFIGAVGVSGGLVEEDEAICEATVASFMKRLG</sequence>
<dbReference type="InterPro" id="IPR005624">
    <property type="entry name" value="PduO/GlcC-like"/>
</dbReference>
<dbReference type="AlphaFoldDB" id="A0A1Z5IFH4"/>
<proteinExistence type="predicted"/>
<dbReference type="EMBL" id="BCMG01000002">
    <property type="protein sequence ID" value="GAX00517.1"/>
    <property type="molecule type" value="Genomic_DNA"/>
</dbReference>
<dbReference type="PANTHER" id="PTHR34309:SF1">
    <property type="entry name" value="PROTEIN GLCG"/>
    <property type="match status" value="1"/>
</dbReference>
<dbReference type="InterPro" id="IPR038084">
    <property type="entry name" value="PduO/GlcC-like_sf"/>
</dbReference>
<gene>
    <name evidence="1" type="primary">cobO_3</name>
    <name evidence="1" type="ORF">IWT126_00532</name>
</gene>
<dbReference type="Proteomes" id="UP000198402">
    <property type="component" value="Unassembled WGS sequence"/>
</dbReference>
<keyword evidence="2" id="KW-1185">Reference proteome</keyword>
<accession>A0A1Z5IFH4</accession>